<evidence type="ECO:0000259" key="5">
    <source>
        <dbReference type="PROSITE" id="PS50977"/>
    </source>
</evidence>
<dbReference type="PANTHER" id="PTHR30055">
    <property type="entry name" value="HTH-TYPE TRANSCRIPTIONAL REGULATOR RUTR"/>
    <property type="match status" value="1"/>
</dbReference>
<dbReference type="Pfam" id="PF00440">
    <property type="entry name" value="TetR_N"/>
    <property type="match status" value="1"/>
</dbReference>
<evidence type="ECO:0000256" key="4">
    <source>
        <dbReference type="PROSITE-ProRule" id="PRU00335"/>
    </source>
</evidence>
<comment type="caution">
    <text evidence="6">The sequence shown here is derived from an EMBL/GenBank/DDBJ whole genome shotgun (WGS) entry which is preliminary data.</text>
</comment>
<keyword evidence="3" id="KW-0804">Transcription</keyword>
<keyword evidence="7" id="KW-1185">Reference proteome</keyword>
<dbReference type="InterPro" id="IPR009057">
    <property type="entry name" value="Homeodomain-like_sf"/>
</dbReference>
<dbReference type="PANTHER" id="PTHR30055:SF238">
    <property type="entry name" value="MYCOFACTOCIN BIOSYNTHESIS TRANSCRIPTIONAL REGULATOR MFTR-RELATED"/>
    <property type="match status" value="1"/>
</dbReference>
<accession>A0A940XAI9</accession>
<sequence>MARWEPHARQRLADAALELFAERGYEETTVLDIARRAGLAKSTFFRHFQDKRGVLFAEDAPAGPLVAAIAAAPAQAGPLDAVEYGLDALGRDVFTADRRPFTLRRRAVIEAHPDLREREALKEAGLTAAMGRAIAGRGVPGLAARVTAELGGLALKAAYERWSDPAGTEDFGDIARQTLDEIRSAVAEVRG</sequence>
<dbReference type="PROSITE" id="PS50977">
    <property type="entry name" value="HTH_TETR_2"/>
    <property type="match status" value="1"/>
</dbReference>
<dbReference type="Proteomes" id="UP000677875">
    <property type="component" value="Unassembled WGS sequence"/>
</dbReference>
<evidence type="ECO:0000256" key="2">
    <source>
        <dbReference type="ARBA" id="ARBA00023125"/>
    </source>
</evidence>
<dbReference type="RefSeq" id="WP_210870077.1">
    <property type="nucleotide sequence ID" value="NZ_JAGPNL010000002.1"/>
</dbReference>
<gene>
    <name evidence="6" type="ORF">J5Y05_08890</name>
</gene>
<proteinExistence type="predicted"/>
<dbReference type="Gene3D" id="1.10.357.10">
    <property type="entry name" value="Tetracycline Repressor, domain 2"/>
    <property type="match status" value="1"/>
</dbReference>
<keyword evidence="1" id="KW-0805">Transcription regulation</keyword>
<dbReference type="EMBL" id="JAGPNL010000002">
    <property type="protein sequence ID" value="MBQ0826623.1"/>
    <property type="molecule type" value="Genomic_DNA"/>
</dbReference>
<evidence type="ECO:0000313" key="7">
    <source>
        <dbReference type="Proteomes" id="UP000677875"/>
    </source>
</evidence>
<name>A0A940XAI9_9ACTN</name>
<evidence type="ECO:0000256" key="3">
    <source>
        <dbReference type="ARBA" id="ARBA00023163"/>
    </source>
</evidence>
<protein>
    <submittedName>
        <fullName evidence="6">TetR/AcrR family transcriptional regulator</fullName>
    </submittedName>
</protein>
<dbReference type="InterPro" id="IPR050109">
    <property type="entry name" value="HTH-type_TetR-like_transc_reg"/>
</dbReference>
<evidence type="ECO:0000256" key="1">
    <source>
        <dbReference type="ARBA" id="ARBA00023015"/>
    </source>
</evidence>
<dbReference type="PRINTS" id="PR00455">
    <property type="entry name" value="HTHTETR"/>
</dbReference>
<evidence type="ECO:0000313" key="6">
    <source>
        <dbReference type="EMBL" id="MBQ0826623.1"/>
    </source>
</evidence>
<reference evidence="6" key="1">
    <citation type="submission" date="2021-04" db="EMBL/GenBank/DDBJ databases">
        <title>Genome seq and assembly of Streptomyces sp. RG38.</title>
        <authorList>
            <person name="Chhetri G."/>
        </authorList>
    </citation>
    <scope>NUCLEOTIDE SEQUENCE</scope>
    <source>
        <strain evidence="6">RG38</strain>
    </source>
</reference>
<organism evidence="6 7">
    <name type="scientific">Streptomyces tagetis</name>
    <dbReference type="NCBI Taxonomy" id="2820809"/>
    <lineage>
        <taxon>Bacteria</taxon>
        <taxon>Bacillati</taxon>
        <taxon>Actinomycetota</taxon>
        <taxon>Actinomycetes</taxon>
        <taxon>Kitasatosporales</taxon>
        <taxon>Streptomycetaceae</taxon>
        <taxon>Streptomyces</taxon>
    </lineage>
</organism>
<feature type="DNA-binding region" description="H-T-H motif" evidence="4">
    <location>
        <begin position="29"/>
        <end position="48"/>
    </location>
</feature>
<keyword evidence="2 4" id="KW-0238">DNA-binding</keyword>
<dbReference type="AlphaFoldDB" id="A0A940XAI9"/>
<dbReference type="SUPFAM" id="SSF46689">
    <property type="entry name" value="Homeodomain-like"/>
    <property type="match status" value="1"/>
</dbReference>
<dbReference type="GO" id="GO:0003700">
    <property type="term" value="F:DNA-binding transcription factor activity"/>
    <property type="evidence" value="ECO:0007669"/>
    <property type="project" value="TreeGrafter"/>
</dbReference>
<dbReference type="GO" id="GO:0000976">
    <property type="term" value="F:transcription cis-regulatory region binding"/>
    <property type="evidence" value="ECO:0007669"/>
    <property type="project" value="TreeGrafter"/>
</dbReference>
<dbReference type="InterPro" id="IPR001647">
    <property type="entry name" value="HTH_TetR"/>
</dbReference>
<feature type="domain" description="HTH tetR-type" evidence="5">
    <location>
        <begin position="6"/>
        <end position="66"/>
    </location>
</feature>